<dbReference type="HOGENOM" id="CLU_164565_0_0_4"/>
<gene>
    <name evidence="2" type="ordered locus">BMA10229_1012</name>
</gene>
<protein>
    <submittedName>
        <fullName evidence="2">Uncharacterized protein</fullName>
    </submittedName>
</protein>
<reference evidence="2 3" key="1">
    <citation type="submission" date="2007-01" db="EMBL/GenBank/DDBJ databases">
        <authorList>
            <person name="DeShazer D."/>
            <person name="Woods D.E."/>
            <person name="Nierman W.C."/>
        </authorList>
    </citation>
    <scope>NUCLEOTIDE SEQUENCE [LARGE SCALE GENOMIC DNA]</scope>
    <source>
        <strain evidence="2 3">NCTC 10229</strain>
    </source>
</reference>
<organism evidence="2 3">
    <name type="scientific">Burkholderia mallei (strain NCTC 10229)</name>
    <dbReference type="NCBI Taxonomy" id="412022"/>
    <lineage>
        <taxon>Bacteria</taxon>
        <taxon>Pseudomonadati</taxon>
        <taxon>Pseudomonadota</taxon>
        <taxon>Betaproteobacteria</taxon>
        <taxon>Burkholderiales</taxon>
        <taxon>Burkholderiaceae</taxon>
        <taxon>Burkholderia</taxon>
        <taxon>pseudomallei group</taxon>
    </lineage>
</organism>
<dbReference type="EMBL" id="CP000545">
    <property type="protein sequence ID" value="ABM99501.1"/>
    <property type="molecule type" value="Genomic_DNA"/>
</dbReference>
<name>A2RYQ1_BURM9</name>
<dbReference type="AlphaFoldDB" id="A2RYQ1"/>
<evidence type="ECO:0000256" key="1">
    <source>
        <dbReference type="SAM" id="MobiDB-lite"/>
    </source>
</evidence>
<evidence type="ECO:0000313" key="3">
    <source>
        <dbReference type="Proteomes" id="UP000002283"/>
    </source>
</evidence>
<feature type="region of interest" description="Disordered" evidence="1">
    <location>
        <begin position="1"/>
        <end position="24"/>
    </location>
</feature>
<proteinExistence type="predicted"/>
<accession>A2RYQ1</accession>
<feature type="compositionally biased region" description="Basic and acidic residues" evidence="1">
    <location>
        <begin position="7"/>
        <end position="19"/>
    </location>
</feature>
<evidence type="ECO:0000313" key="2">
    <source>
        <dbReference type="EMBL" id="ABM99501.1"/>
    </source>
</evidence>
<sequence length="122" mass="13236">MPAWRGMKREGARKREEVGRSASTAMVRACAPHDVRDAIRHTRAIASMNEATGAARAMRVMARCRRAMERTTSAASARQLESERSAPASPIMRVARTRALASSCVGGVGRLGAAISRCRNRQ</sequence>
<dbReference type="KEGG" id="bml:BMA10229_1012"/>
<dbReference type="Proteomes" id="UP000002283">
    <property type="component" value="Chromosome II"/>
</dbReference>